<dbReference type="Pfam" id="PF12648">
    <property type="entry name" value="TcpE"/>
    <property type="match status" value="1"/>
</dbReference>
<sequence length="129" mass="15259">MKHYDYSRGLKAPYSLQVIKSPKGKVVWVFAQPLNMSYVLMLIVLLVIGMVLWSRFTLPTIFGIDLNLLLVLYFPHKIARWYSETEPDGKSANHFLKDFFSYTKDYTLDKRPIVAFERIKELEEFSFKR</sequence>
<dbReference type="EMBL" id="MSTR01000005">
    <property type="protein sequence ID" value="ONN43514.1"/>
    <property type="molecule type" value="Genomic_DNA"/>
</dbReference>
<feature type="transmembrane region" description="Helical" evidence="1">
    <location>
        <begin position="26"/>
        <end position="50"/>
    </location>
</feature>
<dbReference type="AlphaFoldDB" id="A0A1V2UJJ2"/>
<evidence type="ECO:0000313" key="3">
    <source>
        <dbReference type="Proteomes" id="UP000189299"/>
    </source>
</evidence>
<dbReference type="OrthoDB" id="2179344at2"/>
<dbReference type="Proteomes" id="UP000189299">
    <property type="component" value="Unassembled WGS sequence"/>
</dbReference>
<evidence type="ECO:0000256" key="1">
    <source>
        <dbReference type="SAM" id="Phobius"/>
    </source>
</evidence>
<reference evidence="2 3" key="1">
    <citation type="submission" date="2016-12" db="EMBL/GenBank/DDBJ databases">
        <authorList>
            <person name="Song W.-J."/>
            <person name="Kurnit D.M."/>
        </authorList>
    </citation>
    <scope>NUCLEOTIDE SEQUENCE [LARGE SCALE GENOMIC DNA]</scope>
    <source>
        <strain evidence="2 3">CGB1038-1_S1</strain>
    </source>
</reference>
<gene>
    <name evidence="2" type="ORF">BTN92_06690</name>
</gene>
<comment type="caution">
    <text evidence="2">The sequence shown here is derived from an EMBL/GenBank/DDBJ whole genome shotgun (WGS) entry which is preliminary data.</text>
</comment>
<name>A0A1V2UJJ2_ENTMU</name>
<feature type="transmembrane region" description="Helical" evidence="1">
    <location>
        <begin position="56"/>
        <end position="74"/>
    </location>
</feature>
<protein>
    <submittedName>
        <fullName evidence="2">Conjugal transfer protein</fullName>
    </submittedName>
</protein>
<evidence type="ECO:0000313" key="2">
    <source>
        <dbReference type="EMBL" id="ONN43514.1"/>
    </source>
</evidence>
<organism evidence="2 3">
    <name type="scientific">Enterococcus mundtii</name>
    <dbReference type="NCBI Taxonomy" id="53346"/>
    <lineage>
        <taxon>Bacteria</taxon>
        <taxon>Bacillati</taxon>
        <taxon>Bacillota</taxon>
        <taxon>Bacilli</taxon>
        <taxon>Lactobacillales</taxon>
        <taxon>Enterococcaceae</taxon>
        <taxon>Enterococcus</taxon>
    </lineage>
</organism>
<accession>A0A1V2UJJ2</accession>
<dbReference type="RefSeq" id="WP_077151470.1">
    <property type="nucleotide sequence ID" value="NZ_CABMMO010000005.1"/>
</dbReference>
<dbReference type="InterPro" id="IPR025608">
    <property type="entry name" value="TcpE"/>
</dbReference>
<keyword evidence="1" id="KW-1133">Transmembrane helix</keyword>
<keyword evidence="1" id="KW-0812">Transmembrane</keyword>
<keyword evidence="1" id="KW-0472">Membrane</keyword>
<proteinExistence type="predicted"/>